<dbReference type="SUPFAM" id="SSF51445">
    <property type="entry name" value="(Trans)glycosidases"/>
    <property type="match status" value="1"/>
</dbReference>
<dbReference type="PROSITE" id="PS00659">
    <property type="entry name" value="GLYCOSYL_HYDROL_F5"/>
    <property type="match status" value="1"/>
</dbReference>
<comment type="caution">
    <text evidence="4">The sequence shown here is derived from an EMBL/GenBank/DDBJ whole genome shotgun (WGS) entry which is preliminary data.</text>
</comment>
<evidence type="ECO:0000256" key="3">
    <source>
        <dbReference type="SAM" id="MobiDB-lite"/>
    </source>
</evidence>
<dbReference type="InParanoid" id="A0A409WQM4"/>
<dbReference type="PANTHER" id="PTHR31308">
    <property type="match status" value="1"/>
</dbReference>
<evidence type="ECO:0000256" key="1">
    <source>
        <dbReference type="ARBA" id="ARBA00022801"/>
    </source>
</evidence>
<dbReference type="GO" id="GO:0005975">
    <property type="term" value="P:carbohydrate metabolic process"/>
    <property type="evidence" value="ECO:0007669"/>
    <property type="project" value="InterPro"/>
</dbReference>
<keyword evidence="2" id="KW-0326">Glycosidase</keyword>
<sequence length="355" mass="39231">MSTPSSLDSSFIIVDDDRPLQVPAPAPSPLSQVESSRVESTSTTTTTTAVEKEQKPEPPATHPSLDTPNYTPGSSPSYAHDWSRTATGGGIFMDGRHFVDAYGRVCNLRGVNLSGSSKTPTDHDHENFPGDHLIVTFVGRPFPLEEAPEHFARLRRWGLTFIRFLVTWEAVEHAGPGIYDTAYLSYIRSLLSLLPAYGLSAFISMHQDVWSRYSGGSGAPAWTLELVGFDLHAIEESGGAWLHGQRGGGHVEAERGLWPCGYHKLVASTMSTCFWAGDVYTPKLRVKNKHDQEVSIQQFLQNCFLDMWDMVARAVGDLEGVVGFQMINEPHPGYVNASMHGFNYNTDLHLSHIRE</sequence>
<dbReference type="PANTHER" id="PTHR31308:SF5">
    <property type="entry name" value="ERGOSTERYL-BETA-GLUCOSIDASE"/>
    <property type="match status" value="1"/>
</dbReference>
<dbReference type="Proteomes" id="UP000284706">
    <property type="component" value="Unassembled WGS sequence"/>
</dbReference>
<name>A0A409WQM4_9AGAR</name>
<dbReference type="STRING" id="231916.A0A409WQM4"/>
<gene>
    <name evidence="4" type="ORF">CVT26_015204</name>
</gene>
<feature type="compositionally biased region" description="Polar residues" evidence="3">
    <location>
        <begin position="29"/>
        <end position="39"/>
    </location>
</feature>
<evidence type="ECO:0000256" key="2">
    <source>
        <dbReference type="ARBA" id="ARBA00023295"/>
    </source>
</evidence>
<dbReference type="InterPro" id="IPR017853">
    <property type="entry name" value="GH"/>
</dbReference>
<keyword evidence="1" id="KW-0378">Hydrolase</keyword>
<accession>A0A409WQM4</accession>
<feature type="region of interest" description="Disordered" evidence="3">
    <location>
        <begin position="1"/>
        <end position="78"/>
    </location>
</feature>
<organism evidence="4 5">
    <name type="scientific">Gymnopilus dilepis</name>
    <dbReference type="NCBI Taxonomy" id="231916"/>
    <lineage>
        <taxon>Eukaryota</taxon>
        <taxon>Fungi</taxon>
        <taxon>Dikarya</taxon>
        <taxon>Basidiomycota</taxon>
        <taxon>Agaricomycotina</taxon>
        <taxon>Agaricomycetes</taxon>
        <taxon>Agaricomycetidae</taxon>
        <taxon>Agaricales</taxon>
        <taxon>Agaricineae</taxon>
        <taxon>Hymenogastraceae</taxon>
        <taxon>Gymnopilus</taxon>
    </lineage>
</organism>
<dbReference type="Gene3D" id="3.20.20.80">
    <property type="entry name" value="Glycosidases"/>
    <property type="match status" value="1"/>
</dbReference>
<evidence type="ECO:0000313" key="4">
    <source>
        <dbReference type="EMBL" id="PPQ80789.1"/>
    </source>
</evidence>
<dbReference type="InterPro" id="IPR052066">
    <property type="entry name" value="Glycosphingolipid_Hydrolases"/>
</dbReference>
<feature type="compositionally biased region" description="Polar residues" evidence="3">
    <location>
        <begin position="64"/>
        <end position="77"/>
    </location>
</feature>
<proteinExistence type="predicted"/>
<reference evidence="4 5" key="1">
    <citation type="journal article" date="2018" name="Evol. Lett.">
        <title>Horizontal gene cluster transfer increased hallucinogenic mushroom diversity.</title>
        <authorList>
            <person name="Reynolds H.T."/>
            <person name="Vijayakumar V."/>
            <person name="Gluck-Thaler E."/>
            <person name="Korotkin H.B."/>
            <person name="Matheny P.B."/>
            <person name="Slot J.C."/>
        </authorList>
    </citation>
    <scope>NUCLEOTIDE SEQUENCE [LARGE SCALE GENOMIC DNA]</scope>
    <source>
        <strain evidence="4 5">SRW20</strain>
    </source>
</reference>
<dbReference type="GO" id="GO:1904462">
    <property type="term" value="P:ergosteryl 3-beta-D-glucoside catabolic process"/>
    <property type="evidence" value="ECO:0007669"/>
    <property type="project" value="TreeGrafter"/>
</dbReference>
<dbReference type="GO" id="GO:0050295">
    <property type="term" value="F:steryl-beta-glucosidase activity"/>
    <property type="evidence" value="ECO:0007669"/>
    <property type="project" value="TreeGrafter"/>
</dbReference>
<dbReference type="AlphaFoldDB" id="A0A409WQM4"/>
<dbReference type="EMBL" id="NHYE01004927">
    <property type="protein sequence ID" value="PPQ80789.1"/>
    <property type="molecule type" value="Genomic_DNA"/>
</dbReference>
<protein>
    <submittedName>
        <fullName evidence="4">Uncharacterized protein</fullName>
    </submittedName>
</protein>
<dbReference type="InterPro" id="IPR018087">
    <property type="entry name" value="Glyco_hydro_5_CS"/>
</dbReference>
<dbReference type="OrthoDB" id="9971853at2759"/>
<evidence type="ECO:0000313" key="5">
    <source>
        <dbReference type="Proteomes" id="UP000284706"/>
    </source>
</evidence>
<keyword evidence="5" id="KW-1185">Reference proteome</keyword>